<feature type="transmembrane region" description="Helical" evidence="3">
    <location>
        <begin position="497"/>
        <end position="519"/>
    </location>
</feature>
<evidence type="ECO:0000313" key="5">
    <source>
        <dbReference type="EMBL" id="CAB3368000.1"/>
    </source>
</evidence>
<evidence type="ECO:0000256" key="3">
    <source>
        <dbReference type="SAM" id="Phobius"/>
    </source>
</evidence>
<dbReference type="EMBL" id="CADEPI010000035">
    <property type="protein sequence ID" value="CAB3368000.1"/>
    <property type="molecule type" value="Genomic_DNA"/>
</dbReference>
<dbReference type="PANTHER" id="PTHR11360">
    <property type="entry name" value="MONOCARBOXYLATE TRANSPORTER"/>
    <property type="match status" value="1"/>
</dbReference>
<evidence type="ECO:0000313" key="6">
    <source>
        <dbReference type="Proteomes" id="UP000494165"/>
    </source>
</evidence>
<keyword evidence="3" id="KW-0472">Membrane</keyword>
<dbReference type="Proteomes" id="UP000494165">
    <property type="component" value="Unassembled WGS sequence"/>
</dbReference>
<dbReference type="InterPro" id="IPR011701">
    <property type="entry name" value="MFS"/>
</dbReference>
<feature type="transmembrane region" description="Helical" evidence="3">
    <location>
        <begin position="142"/>
        <end position="161"/>
    </location>
</feature>
<proteinExistence type="predicted"/>
<protein>
    <recommendedName>
        <fullName evidence="4">Major facilitator superfamily (MFS) profile domain-containing protein</fullName>
    </recommendedName>
</protein>
<dbReference type="AlphaFoldDB" id="A0A8S1CIG5"/>
<feature type="region of interest" description="Disordered" evidence="2">
    <location>
        <begin position="261"/>
        <end position="281"/>
    </location>
</feature>
<reference evidence="5 6" key="1">
    <citation type="submission" date="2020-04" db="EMBL/GenBank/DDBJ databases">
        <authorList>
            <person name="Alioto T."/>
            <person name="Alioto T."/>
            <person name="Gomez Garrido J."/>
        </authorList>
    </citation>
    <scope>NUCLEOTIDE SEQUENCE [LARGE SCALE GENOMIC DNA]</scope>
</reference>
<keyword evidence="3" id="KW-1133">Transmembrane helix</keyword>
<dbReference type="PROSITE" id="PS50850">
    <property type="entry name" value="MFS"/>
    <property type="match status" value="1"/>
</dbReference>
<feature type="transmembrane region" description="Helical" evidence="3">
    <location>
        <begin position="427"/>
        <end position="445"/>
    </location>
</feature>
<gene>
    <name evidence="5" type="ORF">CLODIP_2_CD08440</name>
</gene>
<keyword evidence="6" id="KW-1185">Reference proteome</keyword>
<accession>A0A8S1CIG5</accession>
<dbReference type="Pfam" id="PF07690">
    <property type="entry name" value="MFS_1"/>
    <property type="match status" value="1"/>
</dbReference>
<evidence type="ECO:0000256" key="2">
    <source>
        <dbReference type="SAM" id="MobiDB-lite"/>
    </source>
</evidence>
<dbReference type="InterPro" id="IPR020846">
    <property type="entry name" value="MFS_dom"/>
</dbReference>
<keyword evidence="3" id="KW-0812">Transmembrane</keyword>
<feature type="transmembrane region" description="Helical" evidence="3">
    <location>
        <begin position="465"/>
        <end position="485"/>
    </location>
</feature>
<dbReference type="GO" id="GO:0016020">
    <property type="term" value="C:membrane"/>
    <property type="evidence" value="ECO:0007669"/>
    <property type="project" value="UniProtKB-SubCell"/>
</dbReference>
<comment type="subcellular location">
    <subcellularLocation>
        <location evidence="1">Membrane</location>
        <topology evidence="1">Multi-pass membrane protein</topology>
    </subcellularLocation>
</comment>
<dbReference type="GO" id="GO:0008028">
    <property type="term" value="F:monocarboxylic acid transmembrane transporter activity"/>
    <property type="evidence" value="ECO:0007669"/>
    <property type="project" value="TreeGrafter"/>
</dbReference>
<dbReference type="OrthoDB" id="410267at2759"/>
<sequence length="535" mass="57890">MYGSTPTIVVTPSCNAPLVGWSTDGSPVAQQLPAAVRSATFKHSPSAESVNIEVCSTGDEQQDERDGPTDGGWGWVVVVCSLALSLILDGISYSFGLIYKELLKEFHESKSKTSWVNALFLAVPLLSGPLASNLVERFGCRSMTILGGVLGAAGFVLSAVVGSSIEVLLLTYGVITGLGMALCYVTAVVGVAYWFDKKLSMANGLGVCGTGIGTFIMAPVTQLLIETYSWRGATVLLGGVFLQMCVCGALMREPQYILKQRKNQRNNDNNNSGETLRVQEPEKVRRSLTPAPLEGQLAQHRHSLTYRGAMVCLQPRREFSEDNRATSCPDLLLQVKLPSRAPVQRPHYWLDAGLFLEPAFLLLSVSTLLLFMSFIVPYLYLAEHLLRKGYTDNEAAFLISVIGVPNTLAMVFLGWAGDKPWLPVSKTYAVCLIVCVIFFGLSFAANYSFTPVLLVQLVAMERFSAAYGLMLLVQGAGNLIGPPLAGMISDLTGNWDLAFYLAGVLTVIAGFLTFLIPLYSKPLPSRKKSSGVTQV</sequence>
<feature type="transmembrane region" description="Helical" evidence="3">
    <location>
        <begin position="167"/>
        <end position="195"/>
    </location>
</feature>
<feature type="transmembrane region" description="Helical" evidence="3">
    <location>
        <begin position="115"/>
        <end position="135"/>
    </location>
</feature>
<dbReference type="InterPro" id="IPR050327">
    <property type="entry name" value="Proton-linked_MCT"/>
</dbReference>
<dbReference type="PANTHER" id="PTHR11360:SF111">
    <property type="entry name" value="CHASKI, ISOFORM A"/>
    <property type="match status" value="1"/>
</dbReference>
<feature type="transmembrane region" description="Helical" evidence="3">
    <location>
        <begin position="73"/>
        <end position="95"/>
    </location>
</feature>
<evidence type="ECO:0000256" key="1">
    <source>
        <dbReference type="ARBA" id="ARBA00004141"/>
    </source>
</evidence>
<dbReference type="Gene3D" id="1.20.1250.20">
    <property type="entry name" value="MFS general substrate transporter like domains"/>
    <property type="match status" value="2"/>
</dbReference>
<organism evidence="5 6">
    <name type="scientific">Cloeon dipterum</name>
    <dbReference type="NCBI Taxonomy" id="197152"/>
    <lineage>
        <taxon>Eukaryota</taxon>
        <taxon>Metazoa</taxon>
        <taxon>Ecdysozoa</taxon>
        <taxon>Arthropoda</taxon>
        <taxon>Hexapoda</taxon>
        <taxon>Insecta</taxon>
        <taxon>Pterygota</taxon>
        <taxon>Palaeoptera</taxon>
        <taxon>Ephemeroptera</taxon>
        <taxon>Pisciforma</taxon>
        <taxon>Baetidae</taxon>
        <taxon>Cloeon</taxon>
    </lineage>
</organism>
<dbReference type="InterPro" id="IPR036259">
    <property type="entry name" value="MFS_trans_sf"/>
</dbReference>
<feature type="domain" description="Major facilitator superfamily (MFS) profile" evidence="4">
    <location>
        <begin position="76"/>
        <end position="521"/>
    </location>
</feature>
<feature type="transmembrane region" description="Helical" evidence="3">
    <location>
        <begin position="202"/>
        <end position="224"/>
    </location>
</feature>
<evidence type="ECO:0000259" key="4">
    <source>
        <dbReference type="PROSITE" id="PS50850"/>
    </source>
</evidence>
<name>A0A8S1CIG5_9INSE</name>
<feature type="transmembrane region" description="Helical" evidence="3">
    <location>
        <begin position="359"/>
        <end position="380"/>
    </location>
</feature>
<feature type="transmembrane region" description="Helical" evidence="3">
    <location>
        <begin position="395"/>
        <end position="415"/>
    </location>
</feature>
<comment type="caution">
    <text evidence="5">The sequence shown here is derived from an EMBL/GenBank/DDBJ whole genome shotgun (WGS) entry which is preliminary data.</text>
</comment>
<dbReference type="SUPFAM" id="SSF103473">
    <property type="entry name" value="MFS general substrate transporter"/>
    <property type="match status" value="1"/>
</dbReference>
<dbReference type="CDD" id="cd17352">
    <property type="entry name" value="MFS_MCT_SLC16"/>
    <property type="match status" value="1"/>
</dbReference>